<protein>
    <submittedName>
        <fullName evidence="1">Uncharacterized protein</fullName>
    </submittedName>
</protein>
<accession>A0AA40CAR8</accession>
<gene>
    <name evidence="1" type="ORF">B0T14DRAFT_2111</name>
</gene>
<evidence type="ECO:0000313" key="1">
    <source>
        <dbReference type="EMBL" id="KAK0631355.1"/>
    </source>
</evidence>
<dbReference type="EMBL" id="JAULSU010000001">
    <property type="protein sequence ID" value="KAK0631355.1"/>
    <property type="molecule type" value="Genomic_DNA"/>
</dbReference>
<organism evidence="1 2">
    <name type="scientific">Immersiella caudata</name>
    <dbReference type="NCBI Taxonomy" id="314043"/>
    <lineage>
        <taxon>Eukaryota</taxon>
        <taxon>Fungi</taxon>
        <taxon>Dikarya</taxon>
        <taxon>Ascomycota</taxon>
        <taxon>Pezizomycotina</taxon>
        <taxon>Sordariomycetes</taxon>
        <taxon>Sordariomycetidae</taxon>
        <taxon>Sordariales</taxon>
        <taxon>Lasiosphaeriaceae</taxon>
        <taxon>Immersiella</taxon>
    </lineage>
</organism>
<comment type="caution">
    <text evidence="1">The sequence shown here is derived from an EMBL/GenBank/DDBJ whole genome shotgun (WGS) entry which is preliminary data.</text>
</comment>
<proteinExistence type="predicted"/>
<dbReference type="Proteomes" id="UP001175000">
    <property type="component" value="Unassembled WGS sequence"/>
</dbReference>
<dbReference type="AlphaFoldDB" id="A0AA40CAR8"/>
<sequence>MRGVADPAHVERFTAMVPEGAIRSPIVKNLLSHQKTLPLSPNCPARPQCYSSLLSRHLDPGPRMEASPVPAPPPRVFRLRRIPNSARTFEDVAKVLSAAIEGLSKESIRVYSLAITVQP</sequence>
<keyword evidence="2" id="KW-1185">Reference proteome</keyword>
<evidence type="ECO:0000313" key="2">
    <source>
        <dbReference type="Proteomes" id="UP001175000"/>
    </source>
</evidence>
<reference evidence="1" key="1">
    <citation type="submission" date="2023-06" db="EMBL/GenBank/DDBJ databases">
        <title>Genome-scale phylogeny and comparative genomics of the fungal order Sordariales.</title>
        <authorList>
            <consortium name="Lawrence Berkeley National Laboratory"/>
            <person name="Hensen N."/>
            <person name="Bonometti L."/>
            <person name="Westerberg I."/>
            <person name="Brannstrom I.O."/>
            <person name="Guillou S."/>
            <person name="Cros-Aarteil S."/>
            <person name="Calhoun S."/>
            <person name="Haridas S."/>
            <person name="Kuo A."/>
            <person name="Mondo S."/>
            <person name="Pangilinan J."/>
            <person name="Riley R."/>
            <person name="Labutti K."/>
            <person name="Andreopoulos B."/>
            <person name="Lipzen A."/>
            <person name="Chen C."/>
            <person name="Yanf M."/>
            <person name="Daum C."/>
            <person name="Ng V."/>
            <person name="Clum A."/>
            <person name="Steindorff A."/>
            <person name="Ohm R."/>
            <person name="Martin F."/>
            <person name="Silar P."/>
            <person name="Natvig D."/>
            <person name="Lalanne C."/>
            <person name="Gautier V."/>
            <person name="Ament-Velasquez S.L."/>
            <person name="Kruys A."/>
            <person name="Hutchinson M.I."/>
            <person name="Powell A.J."/>
            <person name="Barry K."/>
            <person name="Miller A.N."/>
            <person name="Grigoriev I.V."/>
            <person name="Debuchy R."/>
            <person name="Gladieux P."/>
            <person name="Thoren M.H."/>
            <person name="Johannesson H."/>
        </authorList>
    </citation>
    <scope>NUCLEOTIDE SEQUENCE</scope>
    <source>
        <strain evidence="1">CBS 606.72</strain>
    </source>
</reference>
<name>A0AA40CAR8_9PEZI</name>